<feature type="active site" evidence="12">
    <location>
        <position position="67"/>
    </location>
</feature>
<evidence type="ECO:0000256" key="10">
    <source>
        <dbReference type="ARBA" id="ARBA00023172"/>
    </source>
</evidence>
<keyword evidence="5 12" id="KW-0255">Endonuclease</keyword>
<proteinExistence type="inferred from homology"/>
<evidence type="ECO:0000256" key="3">
    <source>
        <dbReference type="ARBA" id="ARBA00022722"/>
    </source>
</evidence>
<keyword evidence="7 12" id="KW-0378">Hydrolase</keyword>
<dbReference type="InterPro" id="IPR012337">
    <property type="entry name" value="RNaseH-like_sf"/>
</dbReference>
<dbReference type="PANTHER" id="PTHR30194">
    <property type="entry name" value="CROSSOVER JUNCTION ENDODEOXYRIBONUCLEASE RUVC"/>
    <property type="match status" value="1"/>
</dbReference>
<comment type="subcellular location">
    <subcellularLocation>
        <location evidence="12">Cytoplasm</location>
    </subcellularLocation>
</comment>
<keyword evidence="6 12" id="KW-0227">DNA damage</keyword>
<evidence type="ECO:0000256" key="5">
    <source>
        <dbReference type="ARBA" id="ARBA00022759"/>
    </source>
</evidence>
<gene>
    <name evidence="12" type="primary">ruvC</name>
    <name evidence="14" type="ORF">Megvenef_00260</name>
</gene>
<evidence type="ECO:0000313" key="15">
    <source>
        <dbReference type="Proteomes" id="UP001291687"/>
    </source>
</evidence>
<sequence length="156" mass="17306">MRILGIDPALTCLGWGMIRFNSPKIYYIASGVVKTSVKTPIHTRLAQLVSSIEQVIELHKPEIIAMEETFVNVNAISSLKLGYVRGALMSVIGKTGLPYYEFLPNKIKKTIVGVGHAEKEQVKHMVKIIMSGDMEHVTLDESDALAIAYTCLVYQK</sequence>
<comment type="caution">
    <text evidence="14">The sequence shown here is derived from an EMBL/GenBank/DDBJ whole genome shotgun (WGS) entry which is preliminary data.</text>
</comment>
<feature type="binding site" evidence="12">
    <location>
        <position position="7"/>
    </location>
    <ligand>
        <name>Mg(2+)</name>
        <dbReference type="ChEBI" id="CHEBI:18420"/>
        <label>1</label>
    </ligand>
</feature>
<dbReference type="EMBL" id="JARJFB010000010">
    <property type="protein sequence ID" value="MEA0970302.1"/>
    <property type="molecule type" value="Genomic_DNA"/>
</dbReference>
<feature type="active site" evidence="12">
    <location>
        <position position="7"/>
    </location>
</feature>
<comment type="cofactor">
    <cofactor evidence="12">
        <name>Mg(2+)</name>
        <dbReference type="ChEBI" id="CHEBI:18420"/>
    </cofactor>
    <text evidence="12">Binds 2 Mg(2+) ion per subunit.</text>
</comment>
<dbReference type="InterPro" id="IPR020563">
    <property type="entry name" value="X-over_junc_endoDNase_Mg_BS"/>
</dbReference>
<dbReference type="CDD" id="cd16962">
    <property type="entry name" value="RuvC"/>
    <property type="match status" value="1"/>
</dbReference>
<comment type="function">
    <text evidence="12">The RuvA-RuvB-RuvC complex processes Holliday junction (HJ) DNA during genetic recombination and DNA repair. Endonuclease that resolves HJ intermediates. Cleaves cruciform DNA by making single-stranded nicks across the HJ at symmetrical positions within the homologous arms, yielding a 5'-phosphate and a 3'-hydroxyl group; requires a central core of homology in the junction. The consensus cleavage sequence is 5'-(A/T)TT(C/G)-3'. Cleavage occurs on the 3'-side of the TT dinucleotide at the point of strand exchange. HJ branch migration catalyzed by RuvA-RuvB allows RuvC to scan DNA until it finds its consensus sequence, where it cleaves and resolves the cruciform DNA.</text>
</comment>
<keyword evidence="9 12" id="KW-0238">DNA-binding</keyword>
<evidence type="ECO:0000256" key="1">
    <source>
        <dbReference type="ARBA" id="ARBA00009518"/>
    </source>
</evidence>
<name>A0ABU5NAV7_9RICK</name>
<evidence type="ECO:0000256" key="6">
    <source>
        <dbReference type="ARBA" id="ARBA00022763"/>
    </source>
</evidence>
<evidence type="ECO:0000313" key="14">
    <source>
        <dbReference type="EMBL" id="MEA0970302.1"/>
    </source>
</evidence>
<feature type="binding site" evidence="12">
    <location>
        <position position="67"/>
    </location>
    <ligand>
        <name>Mg(2+)</name>
        <dbReference type="ChEBI" id="CHEBI:18420"/>
        <label>2</label>
    </ligand>
</feature>
<protein>
    <recommendedName>
        <fullName evidence="12 13">Crossover junction endodeoxyribonuclease RuvC</fullName>
        <ecNumber evidence="12 13">3.1.21.10</ecNumber>
    </recommendedName>
    <alternativeName>
        <fullName evidence="12">Holliday junction nuclease RuvC</fullName>
    </alternativeName>
    <alternativeName>
        <fullName evidence="12">Holliday junction resolvase RuvC</fullName>
    </alternativeName>
</protein>
<keyword evidence="3 12" id="KW-0540">Nuclease</keyword>
<evidence type="ECO:0000256" key="7">
    <source>
        <dbReference type="ARBA" id="ARBA00022801"/>
    </source>
</evidence>
<dbReference type="PRINTS" id="PR00696">
    <property type="entry name" value="RSOLVASERUVC"/>
</dbReference>
<dbReference type="Gene3D" id="3.30.420.10">
    <property type="entry name" value="Ribonuclease H-like superfamily/Ribonuclease H"/>
    <property type="match status" value="1"/>
</dbReference>
<dbReference type="EC" id="3.1.21.10" evidence="12 13"/>
<evidence type="ECO:0000256" key="13">
    <source>
        <dbReference type="NCBIfam" id="TIGR00228"/>
    </source>
</evidence>
<dbReference type="SUPFAM" id="SSF53098">
    <property type="entry name" value="Ribonuclease H-like"/>
    <property type="match status" value="1"/>
</dbReference>
<feature type="binding site" evidence="12">
    <location>
        <position position="140"/>
    </location>
    <ligand>
        <name>Mg(2+)</name>
        <dbReference type="ChEBI" id="CHEBI:18420"/>
        <label>1</label>
    </ligand>
</feature>
<dbReference type="Proteomes" id="UP001291687">
    <property type="component" value="Unassembled WGS sequence"/>
</dbReference>
<accession>A0ABU5NAV7</accession>
<comment type="catalytic activity">
    <reaction evidence="12">
        <text>Endonucleolytic cleavage at a junction such as a reciprocal single-stranded crossover between two homologous DNA duplexes (Holliday junction).</text>
        <dbReference type="EC" id="3.1.21.10"/>
    </reaction>
</comment>
<keyword evidence="10 12" id="KW-0233">DNA recombination</keyword>
<evidence type="ECO:0000256" key="12">
    <source>
        <dbReference type="HAMAP-Rule" id="MF_00034"/>
    </source>
</evidence>
<keyword evidence="8 12" id="KW-0460">Magnesium</keyword>
<keyword evidence="15" id="KW-1185">Reference proteome</keyword>
<evidence type="ECO:0000256" key="4">
    <source>
        <dbReference type="ARBA" id="ARBA00022723"/>
    </source>
</evidence>
<dbReference type="InterPro" id="IPR002176">
    <property type="entry name" value="X-over_junc_endoDNase_RuvC"/>
</dbReference>
<comment type="similarity">
    <text evidence="1 12">Belongs to the RuvC family.</text>
</comment>
<evidence type="ECO:0000256" key="8">
    <source>
        <dbReference type="ARBA" id="ARBA00022842"/>
    </source>
</evidence>
<dbReference type="InterPro" id="IPR036397">
    <property type="entry name" value="RNaseH_sf"/>
</dbReference>
<dbReference type="PROSITE" id="PS01321">
    <property type="entry name" value="RUVC"/>
    <property type="match status" value="1"/>
</dbReference>
<comment type="subunit">
    <text evidence="12">Homodimer which binds Holliday junction (HJ) DNA. The HJ becomes 2-fold symmetrical on binding to RuvC with unstacked arms; it has a different conformation from HJ DNA in complex with RuvA. In the full resolvosome a probable DNA-RuvA(4)-RuvB(12)-RuvC(2) complex forms which resolves the HJ.</text>
</comment>
<reference evidence="14 15" key="1">
    <citation type="submission" date="2023-03" db="EMBL/GenBank/DDBJ databases">
        <title>Host association and intracellularity evolved multiple times independently in the Rickettsiales.</title>
        <authorList>
            <person name="Castelli M."/>
            <person name="Nardi T."/>
            <person name="Gammuto L."/>
            <person name="Bellinzona G."/>
            <person name="Sabaneyeva E."/>
            <person name="Potekhin A."/>
            <person name="Serra V."/>
            <person name="Petroni G."/>
            <person name="Sassera D."/>
        </authorList>
    </citation>
    <scope>NUCLEOTIDE SEQUENCE [LARGE SCALE GENOMIC DNA]</scope>
    <source>
        <strain evidence="14 15">Sr 2-6</strain>
    </source>
</reference>
<keyword evidence="2 12" id="KW-0963">Cytoplasm</keyword>
<dbReference type="Pfam" id="PF02075">
    <property type="entry name" value="RuvC"/>
    <property type="match status" value="1"/>
</dbReference>
<organism evidence="14 15">
    <name type="scientific">Candidatus Megaera venefica</name>
    <dbReference type="NCBI Taxonomy" id="2055910"/>
    <lineage>
        <taxon>Bacteria</taxon>
        <taxon>Pseudomonadati</taxon>
        <taxon>Pseudomonadota</taxon>
        <taxon>Alphaproteobacteria</taxon>
        <taxon>Rickettsiales</taxon>
        <taxon>Rickettsiaceae</taxon>
        <taxon>Candidatus Megaera</taxon>
    </lineage>
</organism>
<evidence type="ECO:0000256" key="2">
    <source>
        <dbReference type="ARBA" id="ARBA00022490"/>
    </source>
</evidence>
<dbReference type="PANTHER" id="PTHR30194:SF3">
    <property type="entry name" value="CROSSOVER JUNCTION ENDODEOXYRIBONUCLEASE RUVC"/>
    <property type="match status" value="1"/>
</dbReference>
<dbReference type="RefSeq" id="WP_322776204.1">
    <property type="nucleotide sequence ID" value="NZ_JARJFB010000010.1"/>
</dbReference>
<keyword evidence="11 12" id="KW-0234">DNA repair</keyword>
<dbReference type="HAMAP" id="MF_00034">
    <property type="entry name" value="RuvC"/>
    <property type="match status" value="1"/>
</dbReference>
<evidence type="ECO:0000256" key="11">
    <source>
        <dbReference type="ARBA" id="ARBA00023204"/>
    </source>
</evidence>
<evidence type="ECO:0000256" key="9">
    <source>
        <dbReference type="ARBA" id="ARBA00023125"/>
    </source>
</evidence>
<dbReference type="NCBIfam" id="TIGR00228">
    <property type="entry name" value="ruvC"/>
    <property type="match status" value="1"/>
</dbReference>
<keyword evidence="4 12" id="KW-0479">Metal-binding</keyword>
<feature type="active site" evidence="12">
    <location>
        <position position="140"/>
    </location>
</feature>